<dbReference type="EC" id="3.2.1.51" evidence="3"/>
<evidence type="ECO:0000259" key="7">
    <source>
        <dbReference type="Pfam" id="PF01120"/>
    </source>
</evidence>
<evidence type="ECO:0000313" key="9">
    <source>
        <dbReference type="Proteomes" id="UP000033682"/>
    </source>
</evidence>
<evidence type="ECO:0000256" key="4">
    <source>
        <dbReference type="ARBA" id="ARBA00022729"/>
    </source>
</evidence>
<keyword evidence="9" id="KW-1185">Reference proteome</keyword>
<dbReference type="Gene3D" id="3.20.20.80">
    <property type="entry name" value="Glycosidases"/>
    <property type="match status" value="1"/>
</dbReference>
<dbReference type="InterPro" id="IPR017853">
    <property type="entry name" value="GH"/>
</dbReference>
<comment type="function">
    <text evidence="1">Alpha-L-fucosidase is responsible for hydrolyzing the alpha-1,6-linked fucose joined to the reducing-end N-acetylglucosamine of the carbohydrate moieties of glycoproteins.</text>
</comment>
<comment type="caution">
    <text evidence="8">The sequence shown here is derived from an EMBL/GenBank/DDBJ whole genome shotgun (WGS) entry which is preliminary data.</text>
</comment>
<dbReference type="InterPro" id="IPR057739">
    <property type="entry name" value="Glyco_hydro_29_N"/>
</dbReference>
<dbReference type="SUPFAM" id="SSF51445">
    <property type="entry name" value="(Trans)glycosidases"/>
    <property type="match status" value="1"/>
</dbReference>
<keyword evidence="5" id="KW-0378">Hydrolase</keyword>
<dbReference type="PATRIC" id="fig|303541.3.peg.1509"/>
<dbReference type="PRINTS" id="PR00741">
    <property type="entry name" value="GLHYDRLASE29"/>
</dbReference>
<dbReference type="STRING" id="303541.JF72_13380"/>
<dbReference type="PANTHER" id="PTHR10030:SF37">
    <property type="entry name" value="ALPHA-L-FUCOSIDASE-RELATED"/>
    <property type="match status" value="1"/>
</dbReference>
<dbReference type="EMBL" id="JXLG01000010">
    <property type="protein sequence ID" value="KJY60029.1"/>
    <property type="molecule type" value="Genomic_DNA"/>
</dbReference>
<name>A0A0F4LP41_9LACO</name>
<dbReference type="AlphaFoldDB" id="A0A0F4LP41"/>
<dbReference type="GO" id="GO:0006004">
    <property type="term" value="P:fucose metabolic process"/>
    <property type="evidence" value="ECO:0007669"/>
    <property type="project" value="InterPro"/>
</dbReference>
<dbReference type="InterPro" id="IPR000933">
    <property type="entry name" value="Glyco_hydro_29"/>
</dbReference>
<dbReference type="HOGENOM" id="CLU_002934_0_0_9"/>
<evidence type="ECO:0000256" key="2">
    <source>
        <dbReference type="ARBA" id="ARBA00007951"/>
    </source>
</evidence>
<evidence type="ECO:0000256" key="3">
    <source>
        <dbReference type="ARBA" id="ARBA00012662"/>
    </source>
</evidence>
<evidence type="ECO:0000256" key="5">
    <source>
        <dbReference type="ARBA" id="ARBA00022801"/>
    </source>
</evidence>
<dbReference type="PANTHER" id="PTHR10030">
    <property type="entry name" value="ALPHA-L-FUCOSIDASE"/>
    <property type="match status" value="1"/>
</dbReference>
<reference evidence="8 9" key="1">
    <citation type="submission" date="2015-01" db="EMBL/GenBank/DDBJ databases">
        <title>Comparative genomics of the lactic acid bacteria isolated from the honey bee gut.</title>
        <authorList>
            <person name="Ellegaard K.M."/>
            <person name="Tamarit D."/>
            <person name="Javelind E."/>
            <person name="Olofsson T."/>
            <person name="Andersson S.G."/>
            <person name="Vasquez A."/>
        </authorList>
    </citation>
    <scope>NUCLEOTIDE SEQUENCE [LARGE SCALE GENOMIC DNA]</scope>
    <source>
        <strain evidence="8 9">Hma11</strain>
    </source>
</reference>
<dbReference type="Pfam" id="PF01120">
    <property type="entry name" value="Alpha_L_fucos"/>
    <property type="match status" value="1"/>
</dbReference>
<dbReference type="InterPro" id="IPR016286">
    <property type="entry name" value="FUC_metazoa-typ"/>
</dbReference>
<dbReference type="GO" id="GO:0004560">
    <property type="term" value="F:alpha-L-fucosidase activity"/>
    <property type="evidence" value="ECO:0007669"/>
    <property type="project" value="InterPro"/>
</dbReference>
<sequence length="409" mass="47317">MKIENKIANFEEMGIGLFVHWGLYSKFSKGEWSQNILNIPEYQAAFNEFNPAEENIRNLVRLAKKSGFKYIVLTAKHHDGFYLFDTKGINSFDSIHTPFSKDVIKIFTDECHRQNISPFIYYATYDWNNDKYNNDFTGYLSELRELIKLLCTNYGEIGGFWFDGNWDKPNADWQEQQLYDEIRQLQPNAIITNNTGLEKQGTSEGRDVDVLTFERGDPKSITHIQNDRYLAAETSLTLNKHWGNAQNDLNYLSAHDLIEQICRTRKVGANLLINVGPEFDGSLNIHCQSMIEIVGAWMSVNHEAIYHTNNFEHPTYKTCSNDYDFIKGDYLFVDNLGNIGNSNVVLGGEENRKLTFNDFPSRPITRISWLDNQQEVQFKQDSETNTLEIEANGFEYGTNLVERVAKIYY</sequence>
<keyword evidence="6" id="KW-0326">Glycosidase</keyword>
<proteinExistence type="inferred from homology"/>
<dbReference type="PIRSF" id="PIRSF001092">
    <property type="entry name" value="Alpha-L-fucosidase"/>
    <property type="match status" value="1"/>
</dbReference>
<dbReference type="Proteomes" id="UP000033682">
    <property type="component" value="Unassembled WGS sequence"/>
</dbReference>
<evidence type="ECO:0000256" key="1">
    <source>
        <dbReference type="ARBA" id="ARBA00004071"/>
    </source>
</evidence>
<accession>A0A0F4LP41</accession>
<evidence type="ECO:0000256" key="6">
    <source>
        <dbReference type="ARBA" id="ARBA00023295"/>
    </source>
</evidence>
<protein>
    <recommendedName>
        <fullName evidence="3">alpha-L-fucosidase</fullName>
        <ecNumber evidence="3">3.2.1.51</ecNumber>
    </recommendedName>
</protein>
<evidence type="ECO:0000313" key="8">
    <source>
        <dbReference type="EMBL" id="KJY60029.1"/>
    </source>
</evidence>
<dbReference type="GO" id="GO:0005764">
    <property type="term" value="C:lysosome"/>
    <property type="evidence" value="ECO:0007669"/>
    <property type="project" value="TreeGrafter"/>
</dbReference>
<comment type="similarity">
    <text evidence="2">Belongs to the glycosyl hydrolase 29 family.</text>
</comment>
<organism evidence="8 9">
    <name type="scientific">Lactobacillus apis</name>
    <dbReference type="NCBI Taxonomy" id="303541"/>
    <lineage>
        <taxon>Bacteria</taxon>
        <taxon>Bacillati</taxon>
        <taxon>Bacillota</taxon>
        <taxon>Bacilli</taxon>
        <taxon>Lactobacillales</taxon>
        <taxon>Lactobacillaceae</taxon>
        <taxon>Lactobacillus</taxon>
    </lineage>
</organism>
<dbReference type="RefSeq" id="WP_046307917.1">
    <property type="nucleotide sequence ID" value="NZ_KQ034000.1"/>
</dbReference>
<gene>
    <name evidence="8" type="ORF">JF72_13380</name>
</gene>
<keyword evidence="4" id="KW-0732">Signal</keyword>
<dbReference type="SMART" id="SM00812">
    <property type="entry name" value="Alpha_L_fucos"/>
    <property type="match status" value="1"/>
</dbReference>
<dbReference type="GO" id="GO:0016139">
    <property type="term" value="P:glycoside catabolic process"/>
    <property type="evidence" value="ECO:0007669"/>
    <property type="project" value="TreeGrafter"/>
</dbReference>
<feature type="domain" description="Glycoside hydrolase family 29 N-terminal" evidence="7">
    <location>
        <begin position="9"/>
        <end position="303"/>
    </location>
</feature>